<feature type="chain" id="PRO_5043685393" description="Protein EFR3 homolog cmp44E" evidence="3">
    <location>
        <begin position="37"/>
        <end position="835"/>
    </location>
</feature>
<dbReference type="EMBL" id="CAXKWB010058174">
    <property type="protein sequence ID" value="CAL4180434.1"/>
    <property type="molecule type" value="Genomic_DNA"/>
</dbReference>
<dbReference type="Gene3D" id="1.25.10.10">
    <property type="entry name" value="Leucine-rich Repeat Variant"/>
    <property type="match status" value="1"/>
</dbReference>
<keyword evidence="5" id="KW-1185">Reference proteome</keyword>
<comment type="similarity">
    <text evidence="1">Belongs to the EFR3 family.</text>
</comment>
<evidence type="ECO:0000313" key="4">
    <source>
        <dbReference type="EMBL" id="CAL4180434.1"/>
    </source>
</evidence>
<feature type="region of interest" description="Disordered" evidence="2">
    <location>
        <begin position="681"/>
        <end position="703"/>
    </location>
</feature>
<reference evidence="4 5" key="1">
    <citation type="submission" date="2024-05" db="EMBL/GenBank/DDBJ databases">
        <authorList>
            <person name="Wallberg A."/>
        </authorList>
    </citation>
    <scope>NUCLEOTIDE SEQUENCE [LARGE SCALE GENOMIC DNA]</scope>
</reference>
<sequence>MRSFFNTCYSCLFTVVLKVFLLHYMMPVGCCGCCSAFRPRYKNLVDNIYPANPEDGLVKANMDKLTWYAMNSPDKLDRIGEYLTHRVNRDTNRRRTGYVIISMDCLDQLLVTCHANTLNLFVESFLHMVQKLLESSEPKLQLRATQSFEKFAAIREDTPSYHRRYDFLVSKFSSMCYSNEDDHSTRRQLRTAGIKGLQGVVRKTDWDNLGENIWLPTHMDKIVPALLFNMQVSTIKMDKSALEVGGMDKHETDGPKLPHELAEMCLRELVSRATFGKIHNIVKPLLWHLDHHNLWVVNEFAVQSFRILMYSIQVQYSITVIELLMGHLNEKSSAQPEVRTGIADVLSKVIPIAAGECIGPAVIEIINTLLEHIRKSVVEGTQEAGGSEQTYQETLIHALGEYANHLPDYQKIDSMIFILNKIPGSDRVDDTLERPEREVMLQHLLLKALLRVGTKYTAVQYNITFAQSFLVRLMRLSVSADNQVRLTVQQILHTLIDRHSNVEKLRRPVLDGSRLGVMISKPSRQDISFWKKSGGEILLSLQENCEFNNNSLANLTAVYTTMMLILSEIRTDETLVDVLRVLLHVQGVAIDGPLDMNHRIQLHCIVAALMMVIAHSIPALKEHVTKVVKKRSAVAPHLLPEMQKHYAPNLSPDNLPDDLLFDNQVVIDVLTKSNLDESRLNTSVSSMMRRQSTVGGAYSSSSNLTDHQTIHVEVDSAASSPGLPRRPLEEEITFEALKKVLTVSPELKRKAEEEQRRQITQAFMTESFEALVAKIQAKQPDALQNKLNDIFNRLPATNTGPTSTTATVGFGCEPSLGIVSPTSTYQLPFPDIYIY</sequence>
<dbReference type="InterPro" id="IPR011989">
    <property type="entry name" value="ARM-like"/>
</dbReference>
<dbReference type="PANTHER" id="PTHR12444:SF8">
    <property type="entry name" value="PROTEIN EFR3 HOMOLOG CMP44E"/>
    <property type="match status" value="1"/>
</dbReference>
<feature type="signal peptide" evidence="3">
    <location>
        <begin position="1"/>
        <end position="36"/>
    </location>
</feature>
<dbReference type="PANTHER" id="PTHR12444">
    <property type="entry name" value="PROTEIN EFR3 HOMOLOG CMP44E"/>
    <property type="match status" value="1"/>
</dbReference>
<name>A0AAV2SEJ0_MEGNR</name>
<evidence type="ECO:0000256" key="2">
    <source>
        <dbReference type="SAM" id="MobiDB-lite"/>
    </source>
</evidence>
<dbReference type="Pfam" id="PF21052">
    <property type="entry name" value="EFR3_ARM"/>
    <property type="match status" value="1"/>
</dbReference>
<proteinExistence type="inferred from homology"/>
<dbReference type="GO" id="GO:0005886">
    <property type="term" value="C:plasma membrane"/>
    <property type="evidence" value="ECO:0007669"/>
    <property type="project" value="TreeGrafter"/>
</dbReference>
<keyword evidence="3" id="KW-0732">Signal</keyword>
<accession>A0AAV2SEJ0</accession>
<dbReference type="SUPFAM" id="SSF48371">
    <property type="entry name" value="ARM repeat"/>
    <property type="match status" value="1"/>
</dbReference>
<dbReference type="GO" id="GO:0072659">
    <property type="term" value="P:protein localization to plasma membrane"/>
    <property type="evidence" value="ECO:0007669"/>
    <property type="project" value="TreeGrafter"/>
</dbReference>
<protein>
    <recommendedName>
        <fullName evidence="6">Protein EFR3 homolog cmp44E</fullName>
    </recommendedName>
</protein>
<evidence type="ECO:0000256" key="1">
    <source>
        <dbReference type="ARBA" id="ARBA00010216"/>
    </source>
</evidence>
<dbReference type="InterPro" id="IPR051851">
    <property type="entry name" value="EFR3_Homologs"/>
</dbReference>
<dbReference type="InterPro" id="IPR016024">
    <property type="entry name" value="ARM-type_fold"/>
</dbReference>
<gene>
    <name evidence="4" type="ORF">MNOR_LOCUS35308</name>
</gene>
<feature type="non-terminal residue" evidence="4">
    <location>
        <position position="835"/>
    </location>
</feature>
<comment type="caution">
    <text evidence="4">The sequence shown here is derived from an EMBL/GenBank/DDBJ whole genome shotgun (WGS) entry which is preliminary data.</text>
</comment>
<evidence type="ECO:0000313" key="5">
    <source>
        <dbReference type="Proteomes" id="UP001497623"/>
    </source>
</evidence>
<dbReference type="AlphaFoldDB" id="A0AAV2SEJ0"/>
<dbReference type="InterPro" id="IPR049152">
    <property type="entry name" value="EFR3-like_ARM"/>
</dbReference>
<organism evidence="4 5">
    <name type="scientific">Meganyctiphanes norvegica</name>
    <name type="common">Northern krill</name>
    <name type="synonym">Thysanopoda norvegica</name>
    <dbReference type="NCBI Taxonomy" id="48144"/>
    <lineage>
        <taxon>Eukaryota</taxon>
        <taxon>Metazoa</taxon>
        <taxon>Ecdysozoa</taxon>
        <taxon>Arthropoda</taxon>
        <taxon>Crustacea</taxon>
        <taxon>Multicrustacea</taxon>
        <taxon>Malacostraca</taxon>
        <taxon>Eumalacostraca</taxon>
        <taxon>Eucarida</taxon>
        <taxon>Euphausiacea</taxon>
        <taxon>Euphausiidae</taxon>
        <taxon>Meganyctiphanes</taxon>
    </lineage>
</organism>
<dbReference type="Proteomes" id="UP001497623">
    <property type="component" value="Unassembled WGS sequence"/>
</dbReference>
<evidence type="ECO:0000256" key="3">
    <source>
        <dbReference type="SAM" id="SignalP"/>
    </source>
</evidence>
<evidence type="ECO:0008006" key="6">
    <source>
        <dbReference type="Google" id="ProtNLM"/>
    </source>
</evidence>